<proteinExistence type="predicted"/>
<protein>
    <submittedName>
        <fullName evidence="1">Uncharacterized protein</fullName>
    </submittedName>
</protein>
<comment type="caution">
    <text evidence="1">The sequence shown here is derived from an EMBL/GenBank/DDBJ whole genome shotgun (WGS) entry which is preliminary data.</text>
</comment>
<gene>
    <name evidence="1" type="ORF">GJU80_08775</name>
</gene>
<organism evidence="1 2">
    <name type="scientific">Neisseria brasiliensis</name>
    <dbReference type="NCBI Taxonomy" id="2666100"/>
    <lineage>
        <taxon>Bacteria</taxon>
        <taxon>Pseudomonadati</taxon>
        <taxon>Pseudomonadota</taxon>
        <taxon>Betaproteobacteria</taxon>
        <taxon>Neisseriales</taxon>
        <taxon>Neisseriaceae</taxon>
        <taxon>Neisseria</taxon>
    </lineage>
</organism>
<sequence>MFFKGVKVKTTEFGSVEDPLPEAVNLPNMPEGVSFNPETGILQNCAAPKTPKCIGLKLDDKGGISIMFQGVAHFYIQPGGRADFSRYGKYGKDYILEWL</sequence>
<evidence type="ECO:0000313" key="2">
    <source>
        <dbReference type="Proteomes" id="UP000486297"/>
    </source>
</evidence>
<dbReference type="EMBL" id="WJXO01000001">
    <property type="protein sequence ID" value="MRN38564.1"/>
    <property type="molecule type" value="Genomic_DNA"/>
</dbReference>
<reference evidence="1" key="1">
    <citation type="journal article" name="Emerg. Infect. Dis.">
        <title>Two cases of a newly characterized neisseria species.</title>
        <authorList>
            <person name="Mustapha M."/>
            <person name="Lemos A.P.S."/>
            <person name="Harrison L.H."/>
            <person name="Vantyne D."/>
            <person name="Sacchi C.T."/>
        </authorList>
    </citation>
    <scope>NUCLEOTIDE SEQUENCE</scope>
    <source>
        <strain evidence="1">N.95.16</strain>
    </source>
</reference>
<dbReference type="AlphaFoldDB" id="A0A7X2GZ87"/>
<name>A0A7X2GZ87_9NEIS</name>
<accession>A0A7X2GZ87</accession>
<dbReference type="RefSeq" id="WP_095502932.1">
    <property type="nucleotide sequence ID" value="NZ_WJXO01000001.1"/>
</dbReference>
<keyword evidence="2" id="KW-1185">Reference proteome</keyword>
<dbReference type="Proteomes" id="UP000486297">
    <property type="component" value="Unassembled WGS sequence"/>
</dbReference>
<evidence type="ECO:0000313" key="1">
    <source>
        <dbReference type="EMBL" id="MRN38564.1"/>
    </source>
</evidence>